<organism evidence="3 4">
    <name type="scientific">Actinomadura rubrobrunea</name>
    <dbReference type="NCBI Taxonomy" id="115335"/>
    <lineage>
        <taxon>Bacteria</taxon>
        <taxon>Bacillati</taxon>
        <taxon>Actinomycetota</taxon>
        <taxon>Actinomycetes</taxon>
        <taxon>Streptosporangiales</taxon>
        <taxon>Thermomonosporaceae</taxon>
        <taxon>Actinomadura</taxon>
    </lineage>
</organism>
<gene>
    <name evidence="3" type="ORF">Arub01_33290</name>
</gene>
<dbReference type="AlphaFoldDB" id="A0A9W6PWA0"/>
<sequence>MVTRPLFGRGAVPPAGPPGDGAERPEDVLGQAGVLLRACGQDAAVAAIVLILVLVGAATQLAHGGGRLGALQLALLAPVAAASAGSAALAVRSRLVLVAALGTARGRTGAPLDPGVPWTPFASGSALDRRARDEELRRLLAAAYRCCDLAWRAVVWAAAAAVLFVCWTLAVAATTAGG</sequence>
<evidence type="ECO:0000256" key="1">
    <source>
        <dbReference type="SAM" id="MobiDB-lite"/>
    </source>
</evidence>
<evidence type="ECO:0000313" key="4">
    <source>
        <dbReference type="Proteomes" id="UP001165124"/>
    </source>
</evidence>
<dbReference type="Proteomes" id="UP001165124">
    <property type="component" value="Unassembled WGS sequence"/>
</dbReference>
<proteinExistence type="predicted"/>
<keyword evidence="2" id="KW-1133">Transmembrane helix</keyword>
<keyword evidence="2" id="KW-0472">Membrane</keyword>
<feature type="region of interest" description="Disordered" evidence="1">
    <location>
        <begin position="1"/>
        <end position="24"/>
    </location>
</feature>
<keyword evidence="4" id="KW-1185">Reference proteome</keyword>
<accession>A0A9W6PWA0</accession>
<feature type="transmembrane region" description="Helical" evidence="2">
    <location>
        <begin position="69"/>
        <end position="91"/>
    </location>
</feature>
<dbReference type="EMBL" id="BSRZ01000007">
    <property type="protein sequence ID" value="GLW65085.1"/>
    <property type="molecule type" value="Genomic_DNA"/>
</dbReference>
<protein>
    <submittedName>
        <fullName evidence="3">Uncharacterized protein</fullName>
    </submittedName>
</protein>
<evidence type="ECO:0000256" key="2">
    <source>
        <dbReference type="SAM" id="Phobius"/>
    </source>
</evidence>
<comment type="caution">
    <text evidence="3">The sequence shown here is derived from an EMBL/GenBank/DDBJ whole genome shotgun (WGS) entry which is preliminary data.</text>
</comment>
<feature type="transmembrane region" description="Helical" evidence="2">
    <location>
        <begin position="43"/>
        <end position="63"/>
    </location>
</feature>
<reference evidence="3" key="1">
    <citation type="submission" date="2023-02" db="EMBL/GenBank/DDBJ databases">
        <title>Actinomadura rubrobrunea NBRC 14622.</title>
        <authorList>
            <person name="Ichikawa N."/>
            <person name="Sato H."/>
            <person name="Tonouchi N."/>
        </authorList>
    </citation>
    <scope>NUCLEOTIDE SEQUENCE</scope>
    <source>
        <strain evidence="3">NBRC 14622</strain>
    </source>
</reference>
<feature type="transmembrane region" description="Helical" evidence="2">
    <location>
        <begin position="153"/>
        <end position="173"/>
    </location>
</feature>
<keyword evidence="2" id="KW-0812">Transmembrane</keyword>
<name>A0A9W6PWA0_9ACTN</name>
<evidence type="ECO:0000313" key="3">
    <source>
        <dbReference type="EMBL" id="GLW65085.1"/>
    </source>
</evidence>